<name>A0A7D7MIT3_PLAMR</name>
<dbReference type="SUPFAM" id="SSF103642">
    <property type="entry name" value="Sec-C motif"/>
    <property type="match status" value="1"/>
</dbReference>
<sequence>MGTGRNERCPCGSGKKYKNCCLNKKDMSSMILTKEVYEKDFFPVYNLELCEPKTFIEFEVVLPFHIPMYISKTITMGIEQGYLSFRFDMVTTNESYKYPLGKNLPVFNIHKTKMLMMVAIDLNYKEILKNKEDYYNTYFDILLSELNKLVLSYMVSSKDEDCHYLTKEMLQSTVLVRSTNLETWENELSLFLLHTHIPFEKNPLTNNEFDDFIRLQTVVLWNKNPFVMGEQHVLSAKRYFKQGFYMEAINHAQISVEVLVRTLFEELLKNDGMTDDKVKEILENTSFMAMIKKKMSAYLGGNWDVTQNNTETGQWYKNTYELRNRAIHRGRIPTFEEVDEAIHDAIEFRQYIVRRVKENKKKYPKISEFFI</sequence>
<dbReference type="EMBL" id="CP059540">
    <property type="protein sequence ID" value="QMT17446.1"/>
    <property type="molecule type" value="Genomic_DNA"/>
</dbReference>
<dbReference type="Gene3D" id="3.10.450.50">
    <property type="match status" value="1"/>
</dbReference>
<dbReference type="RefSeq" id="WP_068487796.1">
    <property type="nucleotide sequence ID" value="NZ_CP059540.1"/>
</dbReference>
<dbReference type="InterPro" id="IPR004027">
    <property type="entry name" value="SEC_C_motif"/>
</dbReference>
<organism evidence="1 2">
    <name type="scientific">Planococcus maritimus</name>
    <dbReference type="NCBI Taxonomy" id="192421"/>
    <lineage>
        <taxon>Bacteria</taxon>
        <taxon>Bacillati</taxon>
        <taxon>Bacillota</taxon>
        <taxon>Bacilli</taxon>
        <taxon>Bacillales</taxon>
        <taxon>Caryophanaceae</taxon>
        <taxon>Planococcus</taxon>
    </lineage>
</organism>
<evidence type="ECO:0000313" key="1">
    <source>
        <dbReference type="EMBL" id="QMT17446.1"/>
    </source>
</evidence>
<accession>A0A7D7MIT3</accession>
<dbReference type="KEGG" id="pdec:H1Q58_16100"/>
<protein>
    <submittedName>
        <fullName evidence="1">SEC-C domain-containing protein</fullName>
    </submittedName>
</protein>
<dbReference type="AlphaFoldDB" id="A0A7D7MIT3"/>
<reference evidence="1 2" key="1">
    <citation type="submission" date="2020-07" db="EMBL/GenBank/DDBJ databases">
        <title>Screening of a cold-adapted Planococcus bacterium producing protease in traditional shrimp paste and protease identification by genome sequencing.</title>
        <authorList>
            <person name="Gao R."/>
            <person name="Leng W."/>
            <person name="Chu Q."/>
            <person name="Wu X."/>
            <person name="Liu H."/>
            <person name="Li X."/>
        </authorList>
    </citation>
    <scope>NUCLEOTIDE SEQUENCE [LARGE SCALE GENOMIC DNA]</scope>
    <source>
        <strain evidence="1 2">XJ11</strain>
    </source>
</reference>
<proteinExistence type="predicted"/>
<dbReference type="Pfam" id="PF02810">
    <property type="entry name" value="SEC-C"/>
    <property type="match status" value="1"/>
</dbReference>
<dbReference type="Proteomes" id="UP000514716">
    <property type="component" value="Chromosome"/>
</dbReference>
<keyword evidence="2" id="KW-1185">Reference proteome</keyword>
<gene>
    <name evidence="1" type="ORF">H1Q58_16100</name>
</gene>
<evidence type="ECO:0000313" key="2">
    <source>
        <dbReference type="Proteomes" id="UP000514716"/>
    </source>
</evidence>